<keyword evidence="2" id="KW-1185">Reference proteome</keyword>
<proteinExistence type="predicted"/>
<sequence>MVKWAPFVIEEQWKDSNGHRMGLSGTDTCRFCCIEGVNGTQTAMALGHRRYIILNADTIEEEIFKAPAEGATAFPGRIKSVRATGAQ</sequence>
<evidence type="ECO:0000313" key="1">
    <source>
        <dbReference type="EMBL" id="GBP05443.1"/>
    </source>
</evidence>
<evidence type="ECO:0000313" key="2">
    <source>
        <dbReference type="Proteomes" id="UP000299102"/>
    </source>
</evidence>
<dbReference type="Proteomes" id="UP000299102">
    <property type="component" value="Unassembled WGS sequence"/>
</dbReference>
<dbReference type="EMBL" id="BGZK01011104">
    <property type="protein sequence ID" value="GBP05443.1"/>
    <property type="molecule type" value="Genomic_DNA"/>
</dbReference>
<dbReference type="AlphaFoldDB" id="A0A4C1ST85"/>
<protein>
    <submittedName>
        <fullName evidence="1">Uncharacterized protein</fullName>
    </submittedName>
</protein>
<comment type="caution">
    <text evidence="1">The sequence shown here is derived from an EMBL/GenBank/DDBJ whole genome shotgun (WGS) entry which is preliminary data.</text>
</comment>
<name>A0A4C1ST85_EUMVA</name>
<gene>
    <name evidence="1" type="ORF">EVAR_73507_1</name>
</gene>
<reference evidence="1 2" key="1">
    <citation type="journal article" date="2019" name="Commun. Biol.">
        <title>The bagworm genome reveals a unique fibroin gene that provides high tensile strength.</title>
        <authorList>
            <person name="Kono N."/>
            <person name="Nakamura H."/>
            <person name="Ohtoshi R."/>
            <person name="Tomita M."/>
            <person name="Numata K."/>
            <person name="Arakawa K."/>
        </authorList>
    </citation>
    <scope>NUCLEOTIDE SEQUENCE [LARGE SCALE GENOMIC DNA]</scope>
</reference>
<organism evidence="1 2">
    <name type="scientific">Eumeta variegata</name>
    <name type="common">Bagworm moth</name>
    <name type="synonym">Eumeta japonica</name>
    <dbReference type="NCBI Taxonomy" id="151549"/>
    <lineage>
        <taxon>Eukaryota</taxon>
        <taxon>Metazoa</taxon>
        <taxon>Ecdysozoa</taxon>
        <taxon>Arthropoda</taxon>
        <taxon>Hexapoda</taxon>
        <taxon>Insecta</taxon>
        <taxon>Pterygota</taxon>
        <taxon>Neoptera</taxon>
        <taxon>Endopterygota</taxon>
        <taxon>Lepidoptera</taxon>
        <taxon>Glossata</taxon>
        <taxon>Ditrysia</taxon>
        <taxon>Tineoidea</taxon>
        <taxon>Psychidae</taxon>
        <taxon>Oiketicinae</taxon>
        <taxon>Eumeta</taxon>
    </lineage>
</organism>
<accession>A0A4C1ST85</accession>